<gene>
    <name evidence="1" type="ORF">VNI00_015486</name>
</gene>
<dbReference type="Proteomes" id="UP001383192">
    <property type="component" value="Unassembled WGS sequence"/>
</dbReference>
<protein>
    <submittedName>
        <fullName evidence="1">Uncharacterized protein</fullName>
    </submittedName>
</protein>
<evidence type="ECO:0000313" key="2">
    <source>
        <dbReference type="Proteomes" id="UP001383192"/>
    </source>
</evidence>
<evidence type="ECO:0000313" key="1">
    <source>
        <dbReference type="EMBL" id="KAK7026713.1"/>
    </source>
</evidence>
<reference evidence="1 2" key="1">
    <citation type="submission" date="2024-01" db="EMBL/GenBank/DDBJ databases">
        <title>A draft genome for a cacao thread blight-causing isolate of Paramarasmius palmivorus.</title>
        <authorList>
            <person name="Baruah I.K."/>
            <person name="Bukari Y."/>
            <person name="Amoako-Attah I."/>
            <person name="Meinhardt L.W."/>
            <person name="Bailey B.A."/>
            <person name="Cohen S.P."/>
        </authorList>
    </citation>
    <scope>NUCLEOTIDE SEQUENCE [LARGE SCALE GENOMIC DNA]</scope>
    <source>
        <strain evidence="1 2">GH-12</strain>
    </source>
</reference>
<name>A0AAW0BJZ3_9AGAR</name>
<dbReference type="EMBL" id="JAYKXP010000101">
    <property type="protein sequence ID" value="KAK7026713.1"/>
    <property type="molecule type" value="Genomic_DNA"/>
</dbReference>
<sequence length="217" mass="25593">MGRVWEERTVYPNSLVVNLLHAPRDLGLGPGICDNLVVYEGPSDLLFQPSSYPSLRYVVTWVAPREVPIGKLDFSLRFPTLEFLQVVFERWFDSQLTTLEHLKVPSTVKAIIVHQHYGDRHEVIPTLSWFWRYMWNPRLLGMIDNDNLDWLSAEYKDRGVDLKERYIGYDDWRKSRWERAHAIVNGLLRRLGRGVDEPCVRDLATRKPQENNEMEWL</sequence>
<proteinExistence type="predicted"/>
<keyword evidence="2" id="KW-1185">Reference proteome</keyword>
<organism evidence="1 2">
    <name type="scientific">Paramarasmius palmivorus</name>
    <dbReference type="NCBI Taxonomy" id="297713"/>
    <lineage>
        <taxon>Eukaryota</taxon>
        <taxon>Fungi</taxon>
        <taxon>Dikarya</taxon>
        <taxon>Basidiomycota</taxon>
        <taxon>Agaricomycotina</taxon>
        <taxon>Agaricomycetes</taxon>
        <taxon>Agaricomycetidae</taxon>
        <taxon>Agaricales</taxon>
        <taxon>Marasmiineae</taxon>
        <taxon>Marasmiaceae</taxon>
        <taxon>Paramarasmius</taxon>
    </lineage>
</organism>
<comment type="caution">
    <text evidence="1">The sequence shown here is derived from an EMBL/GenBank/DDBJ whole genome shotgun (WGS) entry which is preliminary data.</text>
</comment>
<dbReference type="AlphaFoldDB" id="A0AAW0BJZ3"/>
<accession>A0AAW0BJZ3</accession>